<dbReference type="PANTHER" id="PTHR21040">
    <property type="entry name" value="BCDNA.GH04120"/>
    <property type="match status" value="1"/>
</dbReference>
<evidence type="ECO:0000256" key="2">
    <source>
        <dbReference type="ARBA" id="ARBA00022801"/>
    </source>
</evidence>
<dbReference type="InterPro" id="IPR038901">
    <property type="entry name" value="HEXDC-like"/>
</dbReference>
<reference evidence="5" key="1">
    <citation type="submission" date="2020-08" db="EMBL/GenBank/DDBJ databases">
        <title>Genome public.</title>
        <authorList>
            <person name="Liu C."/>
            <person name="Sun Q."/>
        </authorList>
    </citation>
    <scope>NUCLEOTIDE SEQUENCE</scope>
    <source>
        <strain evidence="5">NSJ-12</strain>
    </source>
</reference>
<dbReference type="CDD" id="cd06565">
    <property type="entry name" value="GH20_GcnA-like"/>
    <property type="match status" value="1"/>
</dbReference>
<dbReference type="SUPFAM" id="SSF51445">
    <property type="entry name" value="(Trans)glycosidases"/>
    <property type="match status" value="1"/>
</dbReference>
<protein>
    <submittedName>
        <fullName evidence="5">Beta-N-acetylhexosaminidase</fullName>
    </submittedName>
</protein>
<dbReference type="Proteomes" id="UP000655830">
    <property type="component" value="Unassembled WGS sequence"/>
</dbReference>
<dbReference type="GO" id="GO:0005975">
    <property type="term" value="P:carbohydrate metabolic process"/>
    <property type="evidence" value="ECO:0007669"/>
    <property type="project" value="InterPro"/>
</dbReference>
<evidence type="ECO:0000313" key="5">
    <source>
        <dbReference type="EMBL" id="MBC8578910.1"/>
    </source>
</evidence>
<feature type="domain" description="Glycoside hydrolase family 20 catalytic" evidence="3">
    <location>
        <begin position="140"/>
        <end position="277"/>
    </location>
</feature>
<evidence type="ECO:0000313" key="6">
    <source>
        <dbReference type="Proteomes" id="UP000655830"/>
    </source>
</evidence>
<dbReference type="GO" id="GO:0004563">
    <property type="term" value="F:beta-N-acetylhexosaminidase activity"/>
    <property type="evidence" value="ECO:0007669"/>
    <property type="project" value="UniProtKB-ARBA"/>
</dbReference>
<dbReference type="AlphaFoldDB" id="A0A926EHZ8"/>
<comment type="similarity">
    <text evidence="1">Belongs to the glycosyl hydrolase 20 family.</text>
</comment>
<dbReference type="EMBL" id="JACRSY010000006">
    <property type="protein sequence ID" value="MBC8578910.1"/>
    <property type="molecule type" value="Genomic_DNA"/>
</dbReference>
<comment type="caution">
    <text evidence="5">The sequence shown here is derived from an EMBL/GenBank/DDBJ whole genome shotgun (WGS) entry which is preliminary data.</text>
</comment>
<dbReference type="Gene3D" id="1.20.120.670">
    <property type="entry name" value="N-acetyl-b-d-glucoasminidase"/>
    <property type="match status" value="1"/>
</dbReference>
<dbReference type="Pfam" id="PF18088">
    <property type="entry name" value="Glyco_H_20C_C"/>
    <property type="match status" value="1"/>
</dbReference>
<name>A0A926EHZ8_9FIRM</name>
<dbReference type="Gene3D" id="3.20.20.80">
    <property type="entry name" value="Glycosidases"/>
    <property type="match status" value="1"/>
</dbReference>
<keyword evidence="6" id="KW-1185">Reference proteome</keyword>
<dbReference type="RefSeq" id="WP_249332055.1">
    <property type="nucleotide sequence ID" value="NZ_JACRSY010000006.1"/>
</dbReference>
<organism evidence="5 6">
    <name type="scientific">Zhenhengia yiwuensis</name>
    <dbReference type="NCBI Taxonomy" id="2763666"/>
    <lineage>
        <taxon>Bacteria</taxon>
        <taxon>Bacillati</taxon>
        <taxon>Bacillota</taxon>
        <taxon>Clostridia</taxon>
        <taxon>Lachnospirales</taxon>
        <taxon>Lachnospiraceae</taxon>
        <taxon>Zhenhengia</taxon>
    </lineage>
</organism>
<feature type="domain" description="Glycoside Hydrolase 20C C-terminal" evidence="4">
    <location>
        <begin position="419"/>
        <end position="603"/>
    </location>
</feature>
<evidence type="ECO:0000259" key="3">
    <source>
        <dbReference type="Pfam" id="PF00728"/>
    </source>
</evidence>
<dbReference type="PANTHER" id="PTHR21040:SF8">
    <property type="entry name" value="BCDNA.GH04120"/>
    <property type="match status" value="1"/>
</dbReference>
<gene>
    <name evidence="5" type="ORF">H8718_05105</name>
</gene>
<dbReference type="InterPro" id="IPR017853">
    <property type="entry name" value="GH"/>
</dbReference>
<sequence>MRFTGDLLELDFGLNEMKQFFGLMLDEDVEVVQLGHDEEICLRITRGDVNRIEYKAKHHFFRGVSLYMQFAEEGQTTFNYSEKAYIPVCGAMFDVSRNSVYKVSKVKELLVHLAMMGHSTCMLYSEDTYTIPEYPYFGYMRGRYSEEEIKEIDEYAYQLGIELIPCIQALAHMKQTLKWNYALPLRDTNDVLLVGSEKTYEFLDHMFKAIRSTFRTNRIHIGMDEAWDLGRGRSLDVNGHKHHSELMSIHLEHVCKLLDKYGFEPMMWDDMFMRGAAPDSNHYDLNVNIDQKVIDSVPHNMSLVYWDYYHLEEDFYKKSIELKKGFQKPIIFAGGVWKWVGYAPNYERTFLTTNAALMTCKREGIKEVFATIWGDDGDEAPVDITLLGLIYFAEHCFLEEVDMDWVNRRCKYLTGLTADEFRSPEELNLIEGVPSPNIGSLNPSKQFLYQDILLGAFDFYVEDLDLSSHYLALADKYSAIAAKSCSYKSMFNMYATLSTVLATKATVGVEIRQAYLEQDTETLAMIAEEVLPMLISDVEDFTNALRTLWYEDCKGHGFEILDTRLAGIMGRCKTAIWRIEQYLNGSVTVIEELEEERLPFKMGWHNHDGMINHDQYVTIASQNVISHGL</sequence>
<proteinExistence type="inferred from homology"/>
<accession>A0A926EHZ8</accession>
<evidence type="ECO:0000256" key="1">
    <source>
        <dbReference type="ARBA" id="ARBA00006285"/>
    </source>
</evidence>
<dbReference type="Pfam" id="PF00728">
    <property type="entry name" value="Glyco_hydro_20"/>
    <property type="match status" value="1"/>
</dbReference>
<dbReference type="InterPro" id="IPR015883">
    <property type="entry name" value="Glyco_hydro_20_cat"/>
</dbReference>
<keyword evidence="2" id="KW-0378">Hydrolase</keyword>
<dbReference type="InterPro" id="IPR041063">
    <property type="entry name" value="Glyco_H_20C_C"/>
</dbReference>
<evidence type="ECO:0000259" key="4">
    <source>
        <dbReference type="Pfam" id="PF18088"/>
    </source>
</evidence>